<dbReference type="Pfam" id="PF01061">
    <property type="entry name" value="ABC2_membrane"/>
    <property type="match status" value="1"/>
</dbReference>
<accession>A0A543Q2W8</accession>
<evidence type="ECO:0000259" key="6">
    <source>
        <dbReference type="Pfam" id="PF01061"/>
    </source>
</evidence>
<gene>
    <name evidence="7" type="primary">yvfS</name>
    <name evidence="7" type="ORF">DLNHIDIE_00538</name>
</gene>
<feature type="transmembrane region" description="Helical" evidence="5">
    <location>
        <begin position="52"/>
        <end position="78"/>
    </location>
</feature>
<protein>
    <submittedName>
        <fullName evidence="7">Putative transport permease YvfS</fullName>
    </submittedName>
</protein>
<evidence type="ECO:0000313" key="7">
    <source>
        <dbReference type="EMBL" id="TQN50683.1"/>
    </source>
</evidence>
<dbReference type="EMBL" id="SZUV01000001">
    <property type="protein sequence ID" value="TQN50683.1"/>
    <property type="molecule type" value="Genomic_DNA"/>
</dbReference>
<evidence type="ECO:0000256" key="5">
    <source>
        <dbReference type="SAM" id="Phobius"/>
    </source>
</evidence>
<feature type="domain" description="ABC-2 type transporter transmembrane" evidence="6">
    <location>
        <begin position="13"/>
        <end position="205"/>
    </location>
</feature>
<dbReference type="InterPro" id="IPR051784">
    <property type="entry name" value="Nod_factor_ABC_transporter"/>
</dbReference>
<feature type="transmembrane region" description="Helical" evidence="5">
    <location>
        <begin position="99"/>
        <end position="124"/>
    </location>
</feature>
<proteinExistence type="predicted"/>
<sequence length="246" mass="27137">MIRVYFKEAGWELLGTFREYGYVIPIVLFPSFIFLFYGVLGQPHGHVNLHRVFHAFAAMVTFESMSIGLFTVGVIVAMDRQNGVLRLKRLYPTPPGTYMVSKILSAMALLFLSLFLLSILLLIANGLPSVAAWVETIFYAVIGVAPFAAIGLTIGLYAGARAAGGIANVVMLFLGFVSGVFISMHSLPGFMQEISMIWPSHQLYELCYGVISGAAQGRLLVHWAILSSETLIFAMIALYKWQRMAL</sequence>
<feature type="transmembrane region" description="Helical" evidence="5">
    <location>
        <begin position="136"/>
        <end position="158"/>
    </location>
</feature>
<dbReference type="AlphaFoldDB" id="A0A543Q2W8"/>
<feature type="transmembrane region" description="Helical" evidence="5">
    <location>
        <begin position="220"/>
        <end position="239"/>
    </location>
</feature>
<dbReference type="GO" id="GO:0140359">
    <property type="term" value="F:ABC-type transporter activity"/>
    <property type="evidence" value="ECO:0007669"/>
    <property type="project" value="InterPro"/>
</dbReference>
<evidence type="ECO:0000313" key="8">
    <source>
        <dbReference type="Proteomes" id="UP000315403"/>
    </source>
</evidence>
<dbReference type="RefSeq" id="WP_142086494.1">
    <property type="nucleotide sequence ID" value="NZ_SZUV01000001.1"/>
</dbReference>
<evidence type="ECO:0000256" key="1">
    <source>
        <dbReference type="ARBA" id="ARBA00004141"/>
    </source>
</evidence>
<comment type="caution">
    <text evidence="7">The sequence shown here is derived from an EMBL/GenBank/DDBJ whole genome shotgun (WGS) entry which is preliminary data.</text>
</comment>
<dbReference type="PANTHER" id="PTHR43229">
    <property type="entry name" value="NODULATION PROTEIN J"/>
    <property type="match status" value="1"/>
</dbReference>
<dbReference type="GO" id="GO:0016020">
    <property type="term" value="C:membrane"/>
    <property type="evidence" value="ECO:0007669"/>
    <property type="project" value="UniProtKB-SubCell"/>
</dbReference>
<dbReference type="PANTHER" id="PTHR43229:SF3">
    <property type="entry name" value="ABC-TYPE MULTIDRUG TRANSPORT SYSTEM, PERMEASE COMPONENT"/>
    <property type="match status" value="1"/>
</dbReference>
<dbReference type="Proteomes" id="UP000315403">
    <property type="component" value="Unassembled WGS sequence"/>
</dbReference>
<evidence type="ECO:0000256" key="3">
    <source>
        <dbReference type="ARBA" id="ARBA00022989"/>
    </source>
</evidence>
<comment type="subcellular location">
    <subcellularLocation>
        <location evidence="1">Membrane</location>
        <topology evidence="1">Multi-pass membrane protein</topology>
    </subcellularLocation>
</comment>
<evidence type="ECO:0000256" key="4">
    <source>
        <dbReference type="ARBA" id="ARBA00023136"/>
    </source>
</evidence>
<organism evidence="7 8">
    <name type="scientific">Acidithiobacillus thiooxidans ATCC 19377</name>
    <dbReference type="NCBI Taxonomy" id="637390"/>
    <lineage>
        <taxon>Bacteria</taxon>
        <taxon>Pseudomonadati</taxon>
        <taxon>Pseudomonadota</taxon>
        <taxon>Acidithiobacillia</taxon>
        <taxon>Acidithiobacillales</taxon>
        <taxon>Acidithiobacillaceae</taxon>
        <taxon>Acidithiobacillus</taxon>
    </lineage>
</organism>
<keyword evidence="3 5" id="KW-1133">Transmembrane helix</keyword>
<reference evidence="7 8" key="1">
    <citation type="submission" date="2019-03" db="EMBL/GenBank/DDBJ databases">
        <title>New insights into Acidothiobacillus thiooxidans sulfur metabolism through coupled gene expression, solution geochemistry, microscopy and spectroscopy analyses.</title>
        <authorList>
            <person name="Camacho D."/>
            <person name="Frazao R."/>
            <person name="Fouillen A."/>
            <person name="Nanci A."/>
            <person name="Lang B.F."/>
            <person name="Apte S.C."/>
            <person name="Baron C."/>
            <person name="Warren L.A."/>
        </authorList>
    </citation>
    <scope>NUCLEOTIDE SEQUENCE [LARGE SCALE GENOMIC DNA]</scope>
    <source>
        <strain evidence="7 8">ATCC 19377</strain>
    </source>
</reference>
<evidence type="ECO:0000256" key="2">
    <source>
        <dbReference type="ARBA" id="ARBA00022692"/>
    </source>
</evidence>
<feature type="transmembrane region" description="Helical" evidence="5">
    <location>
        <begin position="165"/>
        <end position="187"/>
    </location>
</feature>
<dbReference type="InterPro" id="IPR013525">
    <property type="entry name" value="ABC2_TM"/>
</dbReference>
<keyword evidence="2 5" id="KW-0812">Transmembrane</keyword>
<name>A0A543Q2W8_ACITH</name>
<keyword evidence="4 5" id="KW-0472">Membrane</keyword>
<feature type="transmembrane region" description="Helical" evidence="5">
    <location>
        <begin position="20"/>
        <end position="40"/>
    </location>
</feature>